<accession>A0A520S6V0</accession>
<comment type="caution">
    <text evidence="3">The sequence shown here is derived from an EMBL/GenBank/DDBJ whole genome shotgun (WGS) entry which is preliminary data.</text>
</comment>
<evidence type="ECO:0000256" key="1">
    <source>
        <dbReference type="SAM" id="MobiDB-lite"/>
    </source>
</evidence>
<proteinExistence type="predicted"/>
<dbReference type="SMART" id="SM00028">
    <property type="entry name" value="TPR"/>
    <property type="match status" value="3"/>
</dbReference>
<keyword evidence="2" id="KW-1133">Transmembrane helix</keyword>
<dbReference type="InterPro" id="IPR011990">
    <property type="entry name" value="TPR-like_helical_dom_sf"/>
</dbReference>
<keyword evidence="2" id="KW-0472">Membrane</keyword>
<evidence type="ECO:0000313" key="3">
    <source>
        <dbReference type="EMBL" id="RZO78186.1"/>
    </source>
</evidence>
<dbReference type="InterPro" id="IPR019734">
    <property type="entry name" value="TPR_rpt"/>
</dbReference>
<name>A0A520S6V0_9GAMM</name>
<dbReference type="SUPFAM" id="SSF48452">
    <property type="entry name" value="TPR-like"/>
    <property type="match status" value="1"/>
</dbReference>
<gene>
    <name evidence="3" type="ORF">EVA69_00730</name>
</gene>
<feature type="transmembrane region" description="Helical" evidence="2">
    <location>
        <begin position="39"/>
        <end position="60"/>
    </location>
</feature>
<sequence>MSEDNSVDTDPSALEPTDASIYAKQVAPRQRQKPSTAMWLGLGALVILALAVVFVLPSVVTEYELPLERRVEEVTQSATAVSQVTETAVSPFEEAQRSIQRKQSQDVLAELLELQGQLDLLEVEAWGQEDYEAALSTASIGDEYYRTQEFDLATESYSNGSNALAELIESVPNVLAQLLIDAENALTASDTQTAQDRYSLALVLQPDNEDAQIGLARAQVLDEVLTLMDQAEDLFDDGELEAARDLYEQIVGLDSYNEAAPQRISEIDAQIRENEFSAIMSEGYALLQADDPELAIATFQRAAAMGINQQQAQAAIQQTETQVANAQINGFQQEITAAEANERWQDAVDAYDQVLEIDANLLFAIQGQELANQRATLNQLLVNAIEAPERLSENDVYEENLRYYFIGRDIENPGPVLSAQLDELQVLLENSQVPIDIDFISDTFTEVTLLKIGDLGKFEQTSMALKPGNYVAVGRRPGYRDVREEFTVGFGQTPDSVVVQCIERVVATNR</sequence>
<evidence type="ECO:0008006" key="5">
    <source>
        <dbReference type="Google" id="ProtNLM"/>
    </source>
</evidence>
<protein>
    <recommendedName>
        <fullName evidence="5">Tetratricopeptide repeat protein</fullName>
    </recommendedName>
</protein>
<dbReference type="AlphaFoldDB" id="A0A520S6V0"/>
<dbReference type="Gene3D" id="1.25.40.10">
    <property type="entry name" value="Tetratricopeptide repeat domain"/>
    <property type="match status" value="1"/>
</dbReference>
<evidence type="ECO:0000313" key="4">
    <source>
        <dbReference type="Proteomes" id="UP000320404"/>
    </source>
</evidence>
<keyword evidence="2" id="KW-0812">Transmembrane</keyword>
<dbReference type="Proteomes" id="UP000320404">
    <property type="component" value="Unassembled WGS sequence"/>
</dbReference>
<evidence type="ECO:0000256" key="2">
    <source>
        <dbReference type="SAM" id="Phobius"/>
    </source>
</evidence>
<organism evidence="3 4">
    <name type="scientific">OM182 bacterium</name>
    <dbReference type="NCBI Taxonomy" id="2510334"/>
    <lineage>
        <taxon>Bacteria</taxon>
        <taxon>Pseudomonadati</taxon>
        <taxon>Pseudomonadota</taxon>
        <taxon>Gammaproteobacteria</taxon>
        <taxon>OMG group</taxon>
        <taxon>OM182 clade</taxon>
    </lineage>
</organism>
<feature type="region of interest" description="Disordered" evidence="1">
    <location>
        <begin position="1"/>
        <end position="20"/>
    </location>
</feature>
<dbReference type="EMBL" id="SHAH01000004">
    <property type="protein sequence ID" value="RZO78186.1"/>
    <property type="molecule type" value="Genomic_DNA"/>
</dbReference>
<reference evidence="3 4" key="1">
    <citation type="submission" date="2019-02" db="EMBL/GenBank/DDBJ databases">
        <title>Prokaryotic population dynamics and viral predation in marine succession experiment using metagenomics: the confinement effect.</title>
        <authorList>
            <person name="Haro-Moreno J.M."/>
            <person name="Rodriguez-Valera F."/>
            <person name="Lopez-Perez M."/>
        </authorList>
    </citation>
    <scope>NUCLEOTIDE SEQUENCE [LARGE SCALE GENOMIC DNA]</scope>
    <source>
        <strain evidence="3">MED-G158</strain>
    </source>
</reference>